<dbReference type="EMBL" id="KN824290">
    <property type="protein sequence ID" value="KIM29111.1"/>
    <property type="molecule type" value="Genomic_DNA"/>
</dbReference>
<evidence type="ECO:0000256" key="3">
    <source>
        <dbReference type="ARBA" id="ARBA00022630"/>
    </source>
</evidence>
<dbReference type="FunFam" id="3.50.50.60:FF:000034">
    <property type="entry name" value="sulfide:quinone oxidoreductase, mitochondrial"/>
    <property type="match status" value="1"/>
</dbReference>
<evidence type="ECO:0000259" key="11">
    <source>
        <dbReference type="Pfam" id="PF07992"/>
    </source>
</evidence>
<sequence>MLATRTAKTVSLRSISTRRFASSDAKVVVVGAGAAGLTAVNQLHKSLRKSGKTLAKEDIVIVDPAEYHYYQPGWTLVGSGLMDKADTRRPLSTLIPNWATHISQSVESFTPESNQLTLSSGDKLNYEYLIVASGIQINWSGIKGLPEALVDSHSGVSSIYSYATADKAQQDIAALRSGRAIFTQPSTPIKCAGAPQKVMWQAWDLYQRTDRGKTAKVEFWTGMPTMFSVPKYSEVLNSLRLQRDIPAQFGHNLVAIDAANRKATFKKGDGTEVVEEYMLLHVTPPQGPADYIKKSPLADNAGWVDVDAATLQHKKFPNVFSLGDASSLPTSKTAAAITAQAPVLVRNLTDTMLGKTPLVAKYDGYTSCPLLTGKGELLLAEFKYGLEPKESFARFLNQGKPQRAFYPLKTTLFPWAYFEHMIKGRWYGPSGFVPPKFS</sequence>
<evidence type="ECO:0000256" key="5">
    <source>
        <dbReference type="ARBA" id="ARBA00022827"/>
    </source>
</evidence>
<dbReference type="AlphaFoldDB" id="A0A0C3BCI5"/>
<proteinExistence type="inferred from homology"/>
<evidence type="ECO:0000256" key="10">
    <source>
        <dbReference type="ARBA" id="ARBA00070160"/>
    </source>
</evidence>
<comment type="cofactor">
    <cofactor evidence="1">
        <name>FAD</name>
        <dbReference type="ChEBI" id="CHEBI:57692"/>
    </cofactor>
</comment>
<keyword evidence="13" id="KW-1185">Reference proteome</keyword>
<dbReference type="PANTHER" id="PTHR10632">
    <property type="entry name" value="SULFIDE:QUINONE OXIDOREDUCTASE"/>
    <property type="match status" value="1"/>
</dbReference>
<dbReference type="GO" id="GO:0048038">
    <property type="term" value="F:quinone binding"/>
    <property type="evidence" value="ECO:0007669"/>
    <property type="project" value="UniProtKB-KW"/>
</dbReference>
<dbReference type="Proteomes" id="UP000054097">
    <property type="component" value="Unassembled WGS sequence"/>
</dbReference>
<keyword evidence="3" id="KW-0285">Flavoprotein</keyword>
<keyword evidence="7" id="KW-0560">Oxidoreductase</keyword>
<reference evidence="13" key="2">
    <citation type="submission" date="2015-01" db="EMBL/GenBank/DDBJ databases">
        <title>Evolutionary Origins and Diversification of the Mycorrhizal Mutualists.</title>
        <authorList>
            <consortium name="DOE Joint Genome Institute"/>
            <consortium name="Mycorrhizal Genomics Consortium"/>
            <person name="Kohler A."/>
            <person name="Kuo A."/>
            <person name="Nagy L.G."/>
            <person name="Floudas D."/>
            <person name="Copeland A."/>
            <person name="Barry K.W."/>
            <person name="Cichocki N."/>
            <person name="Veneault-Fourrey C."/>
            <person name="LaButti K."/>
            <person name="Lindquist E.A."/>
            <person name="Lipzen A."/>
            <person name="Lundell T."/>
            <person name="Morin E."/>
            <person name="Murat C."/>
            <person name="Riley R."/>
            <person name="Ohm R."/>
            <person name="Sun H."/>
            <person name="Tunlid A."/>
            <person name="Henrissat B."/>
            <person name="Grigoriev I.V."/>
            <person name="Hibbett D.S."/>
            <person name="Martin F."/>
        </authorList>
    </citation>
    <scope>NUCLEOTIDE SEQUENCE [LARGE SCALE GENOMIC DNA]</scope>
    <source>
        <strain evidence="13">MAFF 305830</strain>
    </source>
</reference>
<evidence type="ECO:0000256" key="9">
    <source>
        <dbReference type="ARBA" id="ARBA00060891"/>
    </source>
</evidence>
<organism evidence="12 13">
    <name type="scientific">Serendipita vermifera MAFF 305830</name>
    <dbReference type="NCBI Taxonomy" id="933852"/>
    <lineage>
        <taxon>Eukaryota</taxon>
        <taxon>Fungi</taxon>
        <taxon>Dikarya</taxon>
        <taxon>Basidiomycota</taxon>
        <taxon>Agaricomycotina</taxon>
        <taxon>Agaricomycetes</taxon>
        <taxon>Sebacinales</taxon>
        <taxon>Serendipitaceae</taxon>
        <taxon>Serendipita</taxon>
    </lineage>
</organism>
<keyword evidence="4" id="KW-0874">Quinone</keyword>
<dbReference type="InterPro" id="IPR023753">
    <property type="entry name" value="FAD/NAD-binding_dom"/>
</dbReference>
<dbReference type="HOGENOM" id="CLU_030742_2_2_1"/>
<keyword evidence="6" id="KW-0809">Transit peptide</keyword>
<accession>A0A0C3BCI5</accession>
<dbReference type="InterPro" id="IPR015904">
    <property type="entry name" value="Sulphide_quinone_reductase"/>
</dbReference>
<dbReference type="GO" id="GO:0070224">
    <property type="term" value="F:sulfide:quinone oxidoreductase activity"/>
    <property type="evidence" value="ECO:0007669"/>
    <property type="project" value="TreeGrafter"/>
</dbReference>
<dbReference type="Gene3D" id="3.50.50.60">
    <property type="entry name" value="FAD/NAD(P)-binding domain"/>
    <property type="match status" value="2"/>
</dbReference>
<feature type="domain" description="FAD/NAD(P)-binding" evidence="11">
    <location>
        <begin position="26"/>
        <end position="149"/>
    </location>
</feature>
<keyword evidence="5" id="KW-0274">FAD</keyword>
<dbReference type="Pfam" id="PF07992">
    <property type="entry name" value="Pyr_redox_2"/>
    <property type="match status" value="1"/>
</dbReference>
<dbReference type="PANTHER" id="PTHR10632:SF2">
    <property type="entry name" value="SULFIDE:QUINONE OXIDOREDUCTASE, MITOCHONDRIAL"/>
    <property type="match status" value="1"/>
</dbReference>
<reference evidence="12 13" key="1">
    <citation type="submission" date="2014-04" db="EMBL/GenBank/DDBJ databases">
        <authorList>
            <consortium name="DOE Joint Genome Institute"/>
            <person name="Kuo A."/>
            <person name="Zuccaro A."/>
            <person name="Kohler A."/>
            <person name="Nagy L.G."/>
            <person name="Floudas D."/>
            <person name="Copeland A."/>
            <person name="Barry K.W."/>
            <person name="Cichocki N."/>
            <person name="Veneault-Fourrey C."/>
            <person name="LaButti K."/>
            <person name="Lindquist E.A."/>
            <person name="Lipzen A."/>
            <person name="Lundell T."/>
            <person name="Morin E."/>
            <person name="Murat C."/>
            <person name="Sun H."/>
            <person name="Tunlid A."/>
            <person name="Henrissat B."/>
            <person name="Grigoriev I.V."/>
            <person name="Hibbett D.S."/>
            <person name="Martin F."/>
            <person name="Nordberg H.P."/>
            <person name="Cantor M.N."/>
            <person name="Hua S.X."/>
        </authorList>
    </citation>
    <scope>NUCLEOTIDE SEQUENCE [LARGE SCALE GENOMIC DNA]</scope>
    <source>
        <strain evidence="12 13">MAFF 305830</strain>
    </source>
</reference>
<evidence type="ECO:0000313" key="13">
    <source>
        <dbReference type="Proteomes" id="UP000054097"/>
    </source>
</evidence>
<gene>
    <name evidence="12" type="ORF">M408DRAFT_329118</name>
</gene>
<dbReference type="GO" id="GO:0071949">
    <property type="term" value="F:FAD binding"/>
    <property type="evidence" value="ECO:0007669"/>
    <property type="project" value="TreeGrafter"/>
</dbReference>
<dbReference type="STRING" id="933852.A0A0C3BCI5"/>
<keyword evidence="8" id="KW-0496">Mitochondrion</keyword>
<dbReference type="SUPFAM" id="SSF51905">
    <property type="entry name" value="FAD/NAD(P)-binding domain"/>
    <property type="match status" value="2"/>
</dbReference>
<evidence type="ECO:0000256" key="1">
    <source>
        <dbReference type="ARBA" id="ARBA00001974"/>
    </source>
</evidence>
<evidence type="ECO:0000256" key="7">
    <source>
        <dbReference type="ARBA" id="ARBA00023002"/>
    </source>
</evidence>
<name>A0A0C3BCI5_SERVB</name>
<evidence type="ECO:0000313" key="12">
    <source>
        <dbReference type="EMBL" id="KIM29111.1"/>
    </source>
</evidence>
<evidence type="ECO:0000256" key="8">
    <source>
        <dbReference type="ARBA" id="ARBA00023128"/>
    </source>
</evidence>
<evidence type="ECO:0000256" key="4">
    <source>
        <dbReference type="ARBA" id="ARBA00022719"/>
    </source>
</evidence>
<comment type="subcellular location">
    <subcellularLocation>
        <location evidence="2">Mitochondrion</location>
    </subcellularLocation>
</comment>
<comment type="similarity">
    <text evidence="9">Belongs to the SQRD family.</text>
</comment>
<evidence type="ECO:0000256" key="2">
    <source>
        <dbReference type="ARBA" id="ARBA00004173"/>
    </source>
</evidence>
<dbReference type="OrthoDB" id="5376590at2759"/>
<dbReference type="InterPro" id="IPR036188">
    <property type="entry name" value="FAD/NAD-bd_sf"/>
</dbReference>
<dbReference type="GO" id="GO:0005739">
    <property type="term" value="C:mitochondrion"/>
    <property type="evidence" value="ECO:0007669"/>
    <property type="project" value="UniProtKB-SubCell"/>
</dbReference>
<evidence type="ECO:0000256" key="6">
    <source>
        <dbReference type="ARBA" id="ARBA00022946"/>
    </source>
</evidence>
<dbReference type="GO" id="GO:0070221">
    <property type="term" value="P:sulfide oxidation, using sulfide:quinone oxidoreductase"/>
    <property type="evidence" value="ECO:0007669"/>
    <property type="project" value="TreeGrafter"/>
</dbReference>
<protein>
    <recommendedName>
        <fullName evidence="10">Sulfide:quinone oxidoreductase, mitochondrial</fullName>
    </recommendedName>
</protein>